<keyword evidence="4" id="KW-1185">Reference proteome</keyword>
<dbReference type="SUPFAM" id="SSF52833">
    <property type="entry name" value="Thioredoxin-like"/>
    <property type="match status" value="1"/>
</dbReference>
<dbReference type="PANTHER" id="PTHR44051">
    <property type="entry name" value="GLUTATHIONE S-TRANSFERASE-RELATED"/>
    <property type="match status" value="1"/>
</dbReference>
<dbReference type="EMBL" id="CDMC01000002">
    <property type="protein sequence ID" value="CEN59418.1"/>
    <property type="molecule type" value="Genomic_DNA"/>
</dbReference>
<evidence type="ECO:0000313" key="3">
    <source>
        <dbReference type="EMBL" id="CEN59418.1"/>
    </source>
</evidence>
<dbReference type="Pfam" id="PF13417">
    <property type="entry name" value="GST_N_3"/>
    <property type="match status" value="1"/>
</dbReference>
<dbReference type="PROSITE" id="PS50405">
    <property type="entry name" value="GST_CTER"/>
    <property type="match status" value="1"/>
</dbReference>
<dbReference type="Pfam" id="PF00043">
    <property type="entry name" value="GST_C"/>
    <property type="match status" value="1"/>
</dbReference>
<dbReference type="STRING" id="454130.A0A0U5GJ39"/>
<dbReference type="SUPFAM" id="SSF47616">
    <property type="entry name" value="GST C-terminal domain-like"/>
    <property type="match status" value="1"/>
</dbReference>
<evidence type="ECO:0000313" key="4">
    <source>
        <dbReference type="Proteomes" id="UP000054771"/>
    </source>
</evidence>
<dbReference type="InterPro" id="IPR004045">
    <property type="entry name" value="Glutathione_S-Trfase_N"/>
</dbReference>
<dbReference type="InterPro" id="IPR040079">
    <property type="entry name" value="Glutathione_S-Trfase"/>
</dbReference>
<proteinExistence type="inferred from homology"/>
<dbReference type="InterPro" id="IPR004046">
    <property type="entry name" value="GST_C"/>
</dbReference>
<organism evidence="3 4">
    <name type="scientific">Aspergillus calidoustus</name>
    <dbReference type="NCBI Taxonomy" id="454130"/>
    <lineage>
        <taxon>Eukaryota</taxon>
        <taxon>Fungi</taxon>
        <taxon>Dikarya</taxon>
        <taxon>Ascomycota</taxon>
        <taxon>Pezizomycotina</taxon>
        <taxon>Eurotiomycetes</taxon>
        <taxon>Eurotiomycetidae</taxon>
        <taxon>Eurotiales</taxon>
        <taxon>Aspergillaceae</taxon>
        <taxon>Aspergillus</taxon>
        <taxon>Aspergillus subgen. Nidulantes</taxon>
    </lineage>
</organism>
<comment type="similarity">
    <text evidence="1">Belongs to the GST superfamily.</text>
</comment>
<dbReference type="Proteomes" id="UP000054771">
    <property type="component" value="Unassembled WGS sequence"/>
</dbReference>
<dbReference type="InterPro" id="IPR036249">
    <property type="entry name" value="Thioredoxin-like_sf"/>
</dbReference>
<gene>
    <name evidence="3" type="ORF">ASPCAL01868</name>
</gene>
<name>A0A0U5GJ39_ASPCI</name>
<reference evidence="4" key="1">
    <citation type="journal article" date="2016" name="Genome Announc.">
        <title>Draft genome sequences of fungus Aspergillus calidoustus.</title>
        <authorList>
            <person name="Horn F."/>
            <person name="Linde J."/>
            <person name="Mattern D.J."/>
            <person name="Walther G."/>
            <person name="Guthke R."/>
            <person name="Scherlach K."/>
            <person name="Martin K."/>
            <person name="Brakhage A.A."/>
            <person name="Petzke L."/>
            <person name="Valiante V."/>
        </authorList>
    </citation>
    <scope>NUCLEOTIDE SEQUENCE [LARGE SCALE GENOMIC DNA]</scope>
    <source>
        <strain evidence="4">SF006504</strain>
    </source>
</reference>
<evidence type="ECO:0000256" key="1">
    <source>
        <dbReference type="ARBA" id="ARBA00007409"/>
    </source>
</evidence>
<feature type="domain" description="GST C-terminal" evidence="2">
    <location>
        <begin position="96"/>
        <end position="214"/>
    </location>
</feature>
<dbReference type="InterPro" id="IPR010987">
    <property type="entry name" value="Glutathione-S-Trfase_C-like"/>
</dbReference>
<accession>A0A0U5GJ39</accession>
<dbReference type="OrthoDB" id="422574at2759"/>
<dbReference type="OMA" id="FPELTTW"/>
<dbReference type="PANTHER" id="PTHR44051:SF8">
    <property type="entry name" value="GLUTATHIONE S-TRANSFERASE GSTA"/>
    <property type="match status" value="1"/>
</dbReference>
<evidence type="ECO:0000259" key="2">
    <source>
        <dbReference type="PROSITE" id="PS50405"/>
    </source>
</evidence>
<sequence length="214" mass="23885">MNVFDEEKRGFTALYTPSRSEDGITVAILLELLRQPHSVHIVDKVEAINDVEARNTATLLPAIVDTADSGVKKIIDGNLITEYLLGRYDKDLKLSCPEGSNQAREVDDWLSFLNGSAHHFQPPSGDNLSGEETTPSVREVLRIYLHLEQQLQKMLTQYLVGSRLTLADLVAFPFAATADSYGLDLERFPQVTALYNRLMSEHFVRRALAAVKIA</sequence>
<dbReference type="Gene3D" id="1.20.1050.130">
    <property type="match status" value="1"/>
</dbReference>
<dbReference type="InterPro" id="IPR036282">
    <property type="entry name" value="Glutathione-S-Trfase_C_sf"/>
</dbReference>
<protein>
    <recommendedName>
        <fullName evidence="2">GST C-terminal domain-containing protein</fullName>
    </recommendedName>
</protein>
<dbReference type="SFLD" id="SFLDS00019">
    <property type="entry name" value="Glutathione_Transferase_(cytos"/>
    <property type="match status" value="1"/>
</dbReference>
<dbReference type="AlphaFoldDB" id="A0A0U5GJ39"/>